<proteinExistence type="predicted"/>
<sequence>MSGSSAWVENSSPNVAMPRANSARFTRARETGGVVPREVPGDGGGTAHAVAGAVTAAEDMRPT</sequence>
<dbReference type="Proteomes" id="UP001501303">
    <property type="component" value="Unassembled WGS sequence"/>
</dbReference>
<dbReference type="EMBL" id="BAAAMJ010000010">
    <property type="protein sequence ID" value="GAA1906145.1"/>
    <property type="molecule type" value="Genomic_DNA"/>
</dbReference>
<name>A0ABN2P0S6_9ACTN</name>
<feature type="region of interest" description="Disordered" evidence="1">
    <location>
        <begin position="1"/>
        <end position="46"/>
    </location>
</feature>
<evidence type="ECO:0000313" key="3">
    <source>
        <dbReference type="Proteomes" id="UP001501303"/>
    </source>
</evidence>
<protein>
    <submittedName>
        <fullName evidence="2">Uncharacterized protein</fullName>
    </submittedName>
</protein>
<comment type="caution">
    <text evidence="2">The sequence shown here is derived from an EMBL/GenBank/DDBJ whole genome shotgun (WGS) entry which is preliminary data.</text>
</comment>
<keyword evidence="3" id="KW-1185">Reference proteome</keyword>
<organism evidence="2 3">
    <name type="scientific">Streptomyces sodiiphilus</name>
    <dbReference type="NCBI Taxonomy" id="226217"/>
    <lineage>
        <taxon>Bacteria</taxon>
        <taxon>Bacillati</taxon>
        <taxon>Actinomycetota</taxon>
        <taxon>Actinomycetes</taxon>
        <taxon>Kitasatosporales</taxon>
        <taxon>Streptomycetaceae</taxon>
        <taxon>Streptomyces</taxon>
    </lineage>
</organism>
<evidence type="ECO:0000256" key="1">
    <source>
        <dbReference type="SAM" id="MobiDB-lite"/>
    </source>
</evidence>
<gene>
    <name evidence="2" type="ORF">GCM10009716_15140</name>
</gene>
<evidence type="ECO:0000313" key="2">
    <source>
        <dbReference type="EMBL" id="GAA1906145.1"/>
    </source>
</evidence>
<reference evidence="2 3" key="1">
    <citation type="journal article" date="2019" name="Int. J. Syst. Evol. Microbiol.">
        <title>The Global Catalogue of Microorganisms (GCM) 10K type strain sequencing project: providing services to taxonomists for standard genome sequencing and annotation.</title>
        <authorList>
            <consortium name="The Broad Institute Genomics Platform"/>
            <consortium name="The Broad Institute Genome Sequencing Center for Infectious Disease"/>
            <person name="Wu L."/>
            <person name="Ma J."/>
        </authorList>
    </citation>
    <scope>NUCLEOTIDE SEQUENCE [LARGE SCALE GENOMIC DNA]</scope>
    <source>
        <strain evidence="2 3">JCM 13581</strain>
    </source>
</reference>
<feature type="compositionally biased region" description="Polar residues" evidence="1">
    <location>
        <begin position="1"/>
        <end position="14"/>
    </location>
</feature>
<accession>A0ABN2P0S6</accession>